<dbReference type="Gene3D" id="3.40.630.30">
    <property type="match status" value="1"/>
</dbReference>
<dbReference type="InterPro" id="IPR050680">
    <property type="entry name" value="YpeA/RimI_acetyltransf"/>
</dbReference>
<dbReference type="GO" id="GO:0035447">
    <property type="term" value="F:mycothiol synthase activity"/>
    <property type="evidence" value="ECO:0007669"/>
    <property type="project" value="UniProtKB-EC"/>
</dbReference>
<evidence type="ECO:0000313" key="4">
    <source>
        <dbReference type="EMBL" id="MPM18647.1"/>
    </source>
</evidence>
<dbReference type="Pfam" id="PF00583">
    <property type="entry name" value="Acetyltransf_1"/>
    <property type="match status" value="1"/>
</dbReference>
<protein>
    <submittedName>
        <fullName evidence="4">Mycothiol acetyltransferase</fullName>
        <ecNumber evidence="4">2.3.1.189</ecNumber>
    </submittedName>
</protein>
<keyword evidence="2 4" id="KW-0012">Acyltransferase</keyword>
<dbReference type="InterPro" id="IPR016181">
    <property type="entry name" value="Acyl_CoA_acyltransferase"/>
</dbReference>
<comment type="caution">
    <text evidence="4">The sequence shown here is derived from an EMBL/GenBank/DDBJ whole genome shotgun (WGS) entry which is preliminary data.</text>
</comment>
<gene>
    <name evidence="4" type="primary">mshD_12</name>
    <name evidence="4" type="ORF">SDC9_65060</name>
</gene>
<proteinExistence type="predicted"/>
<reference evidence="4" key="1">
    <citation type="submission" date="2019-08" db="EMBL/GenBank/DDBJ databases">
        <authorList>
            <person name="Kucharzyk K."/>
            <person name="Murdoch R.W."/>
            <person name="Higgins S."/>
            <person name="Loffler F."/>
        </authorList>
    </citation>
    <scope>NUCLEOTIDE SEQUENCE</scope>
</reference>
<dbReference type="CDD" id="cd04301">
    <property type="entry name" value="NAT_SF"/>
    <property type="match status" value="1"/>
</dbReference>
<accession>A0A644XRV9</accession>
<dbReference type="InterPro" id="IPR000182">
    <property type="entry name" value="GNAT_dom"/>
</dbReference>
<dbReference type="PANTHER" id="PTHR43420:SF12">
    <property type="entry name" value="N-ACETYLTRANSFERASE DOMAIN-CONTAINING PROTEIN"/>
    <property type="match status" value="1"/>
</dbReference>
<evidence type="ECO:0000256" key="1">
    <source>
        <dbReference type="ARBA" id="ARBA00022679"/>
    </source>
</evidence>
<evidence type="ECO:0000259" key="3">
    <source>
        <dbReference type="PROSITE" id="PS51186"/>
    </source>
</evidence>
<dbReference type="PANTHER" id="PTHR43420">
    <property type="entry name" value="ACETYLTRANSFERASE"/>
    <property type="match status" value="1"/>
</dbReference>
<sequence length="162" mass="18407">MQYNLRPLKQEEYSLLEDFLYDAIFVPVGEEVLPRSVLLEPSIQNYYQDFGRAHDYCLVAEQEGKLLGAVWARVLSGPVKGYGYVDDHTPELAISVQNEFRGKGIGTALLRAMLDLLQRAGYGQTSLSVQKENPAADLYKRLGFTTLEEKDEDYLMLYAFAR</sequence>
<dbReference type="PROSITE" id="PS51186">
    <property type="entry name" value="GNAT"/>
    <property type="match status" value="1"/>
</dbReference>
<name>A0A644XRV9_9ZZZZ</name>
<evidence type="ECO:0000256" key="2">
    <source>
        <dbReference type="ARBA" id="ARBA00023315"/>
    </source>
</evidence>
<dbReference type="SUPFAM" id="SSF55729">
    <property type="entry name" value="Acyl-CoA N-acyltransferases (Nat)"/>
    <property type="match status" value="1"/>
</dbReference>
<dbReference type="EMBL" id="VSSQ01003024">
    <property type="protein sequence ID" value="MPM18647.1"/>
    <property type="molecule type" value="Genomic_DNA"/>
</dbReference>
<keyword evidence="1 4" id="KW-0808">Transferase</keyword>
<dbReference type="AlphaFoldDB" id="A0A644XRV9"/>
<feature type="domain" description="N-acetyltransferase" evidence="3">
    <location>
        <begin position="3"/>
        <end position="161"/>
    </location>
</feature>
<organism evidence="4">
    <name type="scientific">bioreactor metagenome</name>
    <dbReference type="NCBI Taxonomy" id="1076179"/>
    <lineage>
        <taxon>unclassified sequences</taxon>
        <taxon>metagenomes</taxon>
        <taxon>ecological metagenomes</taxon>
    </lineage>
</organism>
<dbReference type="EC" id="2.3.1.189" evidence="4"/>